<evidence type="ECO:0000256" key="2">
    <source>
        <dbReference type="ARBA" id="ARBA00022692"/>
    </source>
</evidence>
<evidence type="ECO:0000256" key="6">
    <source>
        <dbReference type="SAM" id="Phobius"/>
    </source>
</evidence>
<proteinExistence type="predicted"/>
<dbReference type="AlphaFoldDB" id="A0A3D4VBD7"/>
<evidence type="ECO:0000256" key="4">
    <source>
        <dbReference type="ARBA" id="ARBA00023136"/>
    </source>
</evidence>
<feature type="region of interest" description="Disordered" evidence="5">
    <location>
        <begin position="1"/>
        <end position="30"/>
    </location>
</feature>
<evidence type="ECO:0008006" key="9">
    <source>
        <dbReference type="Google" id="ProtNLM"/>
    </source>
</evidence>
<evidence type="ECO:0000256" key="1">
    <source>
        <dbReference type="ARBA" id="ARBA00004167"/>
    </source>
</evidence>
<evidence type="ECO:0000313" key="7">
    <source>
        <dbReference type="EMBL" id="HCT58154.1"/>
    </source>
</evidence>
<dbReference type="Pfam" id="PF04228">
    <property type="entry name" value="Zn_peptidase"/>
    <property type="match status" value="1"/>
</dbReference>
<dbReference type="InterPro" id="IPR007343">
    <property type="entry name" value="Uncharacterised_pept_Zn_put"/>
</dbReference>
<evidence type="ECO:0000313" key="8">
    <source>
        <dbReference type="Proteomes" id="UP000264071"/>
    </source>
</evidence>
<evidence type="ECO:0000256" key="5">
    <source>
        <dbReference type="SAM" id="MobiDB-lite"/>
    </source>
</evidence>
<comment type="subcellular location">
    <subcellularLocation>
        <location evidence="1">Membrane</location>
        <topology evidence="1">Single-pass membrane protein</topology>
    </subcellularLocation>
</comment>
<protein>
    <recommendedName>
        <fullName evidence="9">Flagellar biosynthesis protein FlgM</fullName>
    </recommendedName>
</protein>
<reference evidence="7 8" key="1">
    <citation type="journal article" date="2018" name="Nat. Biotechnol.">
        <title>A standardized bacterial taxonomy based on genome phylogeny substantially revises the tree of life.</title>
        <authorList>
            <person name="Parks D.H."/>
            <person name="Chuvochina M."/>
            <person name="Waite D.W."/>
            <person name="Rinke C."/>
            <person name="Skarshewski A."/>
            <person name="Chaumeil P.A."/>
            <person name="Hugenholtz P."/>
        </authorList>
    </citation>
    <scope>NUCLEOTIDE SEQUENCE [LARGE SCALE GENOMIC DNA]</scope>
    <source>
        <strain evidence="7">UBA8844</strain>
    </source>
</reference>
<dbReference type="PANTHER" id="PTHR30168:SF0">
    <property type="entry name" value="INNER MEMBRANE PROTEIN"/>
    <property type="match status" value="1"/>
</dbReference>
<organism evidence="7 8">
    <name type="scientific">Gemmatimonas aurantiaca</name>
    <dbReference type="NCBI Taxonomy" id="173480"/>
    <lineage>
        <taxon>Bacteria</taxon>
        <taxon>Pseudomonadati</taxon>
        <taxon>Gemmatimonadota</taxon>
        <taxon>Gemmatimonadia</taxon>
        <taxon>Gemmatimonadales</taxon>
        <taxon>Gemmatimonadaceae</taxon>
        <taxon>Gemmatimonas</taxon>
    </lineage>
</organism>
<keyword evidence="4 6" id="KW-0472">Membrane</keyword>
<accession>A0A3D4VBD7</accession>
<sequence>MRWTPGGRSDNLEDRRGQSGGGGGMRGGPGGGMRIGLGGMVVLLILSLVFKRDLITPLTGGGVPGAELPSATAPTGVQDPQEEQMVQFVSFVLDTTQATWTRILPQYQPAKLVLFRDAVQSACGAAESASGPFYCPGDSKVYVDLSFFDQLDRQFGAPGDFAQAYVLAHEIGHHVQNLLGTERELRSAQQRNPSAANRLSVAMELQADCYAGVWGHDAAKSGVLQPGDLEEGLGAAAAVGDDHLQKMSTGRVSPESFTHGSSAERSRWFRRGFDSGDPRQCDTFAAAGR</sequence>
<feature type="compositionally biased region" description="Gly residues" evidence="5">
    <location>
        <begin position="18"/>
        <end position="30"/>
    </location>
</feature>
<dbReference type="Proteomes" id="UP000264071">
    <property type="component" value="Unassembled WGS sequence"/>
</dbReference>
<keyword evidence="3 6" id="KW-1133">Transmembrane helix</keyword>
<gene>
    <name evidence="7" type="ORF">DGD08_13195</name>
</gene>
<evidence type="ECO:0000256" key="3">
    <source>
        <dbReference type="ARBA" id="ARBA00022989"/>
    </source>
</evidence>
<comment type="caution">
    <text evidence="7">The sequence shown here is derived from an EMBL/GenBank/DDBJ whole genome shotgun (WGS) entry which is preliminary data.</text>
</comment>
<dbReference type="GO" id="GO:0016020">
    <property type="term" value="C:membrane"/>
    <property type="evidence" value="ECO:0007669"/>
    <property type="project" value="UniProtKB-SubCell"/>
</dbReference>
<keyword evidence="2 6" id="KW-0812">Transmembrane</keyword>
<dbReference type="PANTHER" id="PTHR30168">
    <property type="entry name" value="PUTATIVE MEMBRANE PROTEIN YPFJ"/>
    <property type="match status" value="1"/>
</dbReference>
<name>A0A3D4VBD7_9BACT</name>
<feature type="transmembrane region" description="Helical" evidence="6">
    <location>
        <begin position="31"/>
        <end position="50"/>
    </location>
</feature>
<dbReference type="OMA" id="QKRSQGY"/>
<dbReference type="EMBL" id="DPIY01000010">
    <property type="protein sequence ID" value="HCT58154.1"/>
    <property type="molecule type" value="Genomic_DNA"/>
</dbReference>